<dbReference type="Proteomes" id="UP000005695">
    <property type="component" value="Unassembled WGS sequence"/>
</dbReference>
<reference evidence="7" key="2">
    <citation type="submission" date="2006-05" db="EMBL/GenBank/DDBJ databases">
        <title>Sequencing of the draft genome and assembly of Desulfuromonas acetoxidans DSM 684.</title>
        <authorList>
            <consortium name="US DOE Joint Genome Institute (JGI-PGF)"/>
            <person name="Copeland A."/>
            <person name="Lucas S."/>
            <person name="Lapidus A."/>
            <person name="Barry K."/>
            <person name="Detter J.C."/>
            <person name="Glavina del Rio T."/>
            <person name="Hammon N."/>
            <person name="Israni S."/>
            <person name="Dalin E."/>
            <person name="Tice H."/>
            <person name="Bruce D."/>
            <person name="Pitluck S."/>
            <person name="Richardson P."/>
        </authorList>
    </citation>
    <scope>NUCLEOTIDE SEQUENCE [LARGE SCALE GENOMIC DNA]</scope>
    <source>
        <strain evidence="7">DSM 684</strain>
    </source>
</reference>
<evidence type="ECO:0000256" key="2">
    <source>
        <dbReference type="ARBA" id="ARBA00022475"/>
    </source>
</evidence>
<comment type="caution">
    <text evidence="7">The sequence shown here is derived from an EMBL/GenBank/DDBJ whole genome shotgun (WGS) entry which is preliminary data.</text>
</comment>
<keyword evidence="8" id="KW-1185">Reference proteome</keyword>
<evidence type="ECO:0000313" key="7">
    <source>
        <dbReference type="EMBL" id="EAT15668.1"/>
    </source>
</evidence>
<organism evidence="7 8">
    <name type="scientific">Desulfuromonas acetoxidans (strain DSM 684 / 11070)</name>
    <dbReference type="NCBI Taxonomy" id="281689"/>
    <lineage>
        <taxon>Bacteria</taxon>
        <taxon>Pseudomonadati</taxon>
        <taxon>Thermodesulfobacteriota</taxon>
        <taxon>Desulfuromonadia</taxon>
        <taxon>Desulfuromonadales</taxon>
        <taxon>Desulfuromonadaceae</taxon>
        <taxon>Desulfuromonas</taxon>
    </lineage>
</organism>
<dbReference type="Pfam" id="PF03788">
    <property type="entry name" value="LrgA"/>
    <property type="match status" value="1"/>
</dbReference>
<dbReference type="AlphaFoldDB" id="Q1JZ99"/>
<dbReference type="RefSeq" id="WP_006000654.1">
    <property type="nucleotide sequence ID" value="NZ_AAEW02000009.1"/>
</dbReference>
<keyword evidence="4 6" id="KW-1133">Transmembrane helix</keyword>
<accession>Q1JZ99</accession>
<keyword evidence="3 6" id="KW-0812">Transmembrane</keyword>
<evidence type="ECO:0000256" key="1">
    <source>
        <dbReference type="ARBA" id="ARBA00004651"/>
    </source>
</evidence>
<gene>
    <name evidence="7" type="ORF">Dace_1530</name>
</gene>
<feature type="transmembrane region" description="Helical" evidence="6">
    <location>
        <begin position="82"/>
        <end position="103"/>
    </location>
</feature>
<evidence type="ECO:0000313" key="8">
    <source>
        <dbReference type="Proteomes" id="UP000005695"/>
    </source>
</evidence>
<feature type="transmembrane region" description="Helical" evidence="6">
    <location>
        <begin position="57"/>
        <end position="76"/>
    </location>
</feature>
<keyword evidence="2" id="KW-1003">Cell membrane</keyword>
<dbReference type="PANTHER" id="PTHR33931:SF2">
    <property type="entry name" value="HOLIN-LIKE PROTEIN CIDA"/>
    <property type="match status" value="1"/>
</dbReference>
<keyword evidence="5 6" id="KW-0472">Membrane</keyword>
<dbReference type="GO" id="GO:0005886">
    <property type="term" value="C:plasma membrane"/>
    <property type="evidence" value="ECO:0007669"/>
    <property type="project" value="UniProtKB-SubCell"/>
</dbReference>
<sequence length="114" mass="12568">MIRGFAILLGFQYLGEVTATVLDLPLPGSVIGMVLLLFALRLEIIQLEWVRVAAQLLLDNLSMLFIPAGVGVMVYAELIQQQWLPLTLATTISTLVVLAVTGLTDQLLHRRRKA</sequence>
<comment type="subcellular location">
    <subcellularLocation>
        <location evidence="1">Cell membrane</location>
        <topology evidence="1">Multi-pass membrane protein</topology>
    </subcellularLocation>
</comment>
<evidence type="ECO:0000256" key="6">
    <source>
        <dbReference type="SAM" id="Phobius"/>
    </source>
</evidence>
<dbReference type="InterPro" id="IPR005538">
    <property type="entry name" value="LrgA/CidA"/>
</dbReference>
<dbReference type="OrthoDB" id="385012at2"/>
<evidence type="ECO:0000256" key="5">
    <source>
        <dbReference type="ARBA" id="ARBA00023136"/>
    </source>
</evidence>
<protein>
    <submittedName>
        <fullName evidence="7">LrgA</fullName>
    </submittedName>
</protein>
<dbReference type="PANTHER" id="PTHR33931">
    <property type="entry name" value="HOLIN-LIKE PROTEIN CIDA-RELATED"/>
    <property type="match status" value="1"/>
</dbReference>
<evidence type="ECO:0000256" key="3">
    <source>
        <dbReference type="ARBA" id="ARBA00022692"/>
    </source>
</evidence>
<name>Q1JZ99_DESA6</name>
<proteinExistence type="predicted"/>
<reference evidence="7" key="1">
    <citation type="submission" date="2006-05" db="EMBL/GenBank/DDBJ databases">
        <title>Annotation of the draft genome assembly of Desulfuromonas acetoxidans DSM 684.</title>
        <authorList>
            <consortium name="US DOE Joint Genome Institute (JGI-ORNL)"/>
            <person name="Larimer F."/>
            <person name="Land M."/>
            <person name="Hauser L."/>
        </authorList>
    </citation>
    <scope>NUCLEOTIDE SEQUENCE [LARGE SCALE GENOMIC DNA]</scope>
    <source>
        <strain evidence="7">DSM 684</strain>
    </source>
</reference>
<dbReference type="EMBL" id="AAEW02000009">
    <property type="protein sequence ID" value="EAT15668.1"/>
    <property type="molecule type" value="Genomic_DNA"/>
</dbReference>
<evidence type="ECO:0000256" key="4">
    <source>
        <dbReference type="ARBA" id="ARBA00022989"/>
    </source>
</evidence>
<feature type="transmembrane region" description="Helical" evidence="6">
    <location>
        <begin position="29"/>
        <end position="45"/>
    </location>
</feature>